<sequence length="123" mass="13895">MGKAKEKFRRGETFLEALRKVLERCWRSCGEQVLVYWLNFRLKTAGTGPKQGVHPDCAFLVFNDLDDIPCLTPEIAEALKDLLATVALEQFPPCANLAAYHAKQVTIQPKDIQLTQQLRGKHS</sequence>
<dbReference type="VEuPathDB" id="FungiDB:PGTG_10909"/>
<dbReference type="AlphaFoldDB" id="E3KKC5"/>
<dbReference type="Gene3D" id="1.10.20.10">
    <property type="entry name" value="Histone, subunit A"/>
    <property type="match status" value="1"/>
</dbReference>
<reference key="1">
    <citation type="submission" date="2007-01" db="EMBL/GenBank/DDBJ databases">
        <title>The Genome Sequence of Puccinia graminis f. sp. tritici Strain CRL 75-36-700-3.</title>
        <authorList>
            <consortium name="The Broad Institute Genome Sequencing Platform"/>
            <person name="Birren B."/>
            <person name="Lander E."/>
            <person name="Galagan J."/>
            <person name="Nusbaum C."/>
            <person name="Devon K."/>
            <person name="Cuomo C."/>
            <person name="Jaffe D."/>
            <person name="Butler J."/>
            <person name="Alvarez P."/>
            <person name="Gnerre S."/>
            <person name="Grabherr M."/>
            <person name="Mauceli E."/>
            <person name="Brockman W."/>
            <person name="Young S."/>
            <person name="LaButti K."/>
            <person name="Sykes S."/>
            <person name="DeCaprio D."/>
            <person name="Crawford M."/>
            <person name="Koehrsen M."/>
            <person name="Engels R."/>
            <person name="Montgomery P."/>
            <person name="Pearson M."/>
            <person name="Howarth C."/>
            <person name="Larson L."/>
            <person name="White J."/>
            <person name="Zeng Q."/>
            <person name="Kodira C."/>
            <person name="Yandava C."/>
            <person name="Alvarado L."/>
            <person name="O'Leary S."/>
            <person name="Szabo L."/>
            <person name="Dean R."/>
            <person name="Schein J."/>
        </authorList>
    </citation>
    <scope>NUCLEOTIDE SEQUENCE</scope>
    <source>
        <strain>CRL 75-36-700-3</strain>
    </source>
</reference>
<keyword evidence="2" id="KW-1185">Reference proteome</keyword>
<organism evidence="1 2">
    <name type="scientific">Puccinia graminis f. sp. tritici (strain CRL 75-36-700-3 / race SCCL)</name>
    <name type="common">Black stem rust fungus</name>
    <dbReference type="NCBI Taxonomy" id="418459"/>
    <lineage>
        <taxon>Eukaryota</taxon>
        <taxon>Fungi</taxon>
        <taxon>Dikarya</taxon>
        <taxon>Basidiomycota</taxon>
        <taxon>Pucciniomycotina</taxon>
        <taxon>Pucciniomycetes</taxon>
        <taxon>Pucciniales</taxon>
        <taxon>Pucciniaceae</taxon>
        <taxon>Puccinia</taxon>
    </lineage>
</organism>
<dbReference type="EMBL" id="DS178291">
    <property type="protein sequence ID" value="EFP84750.1"/>
    <property type="molecule type" value="Genomic_DNA"/>
</dbReference>
<dbReference type="GeneID" id="10526718"/>
<dbReference type="GO" id="GO:0005634">
    <property type="term" value="C:nucleus"/>
    <property type="evidence" value="ECO:0000318"/>
    <property type="project" value="GO_Central"/>
</dbReference>
<evidence type="ECO:0000313" key="2">
    <source>
        <dbReference type="Proteomes" id="UP000008783"/>
    </source>
</evidence>
<dbReference type="Proteomes" id="UP000008783">
    <property type="component" value="Unassembled WGS sequence"/>
</dbReference>
<dbReference type="InParanoid" id="E3KKC5"/>
<dbReference type="SUPFAM" id="SSF47113">
    <property type="entry name" value="Histone-fold"/>
    <property type="match status" value="1"/>
</dbReference>
<proteinExistence type="predicted"/>
<accession>E3KKC5</accession>
<dbReference type="HOGENOM" id="CLU_2016368_0_0_1"/>
<name>E3KKC5_PUCGT</name>
<dbReference type="GO" id="GO:0003677">
    <property type="term" value="F:DNA binding"/>
    <property type="evidence" value="ECO:0007669"/>
    <property type="project" value="InterPro"/>
</dbReference>
<dbReference type="InterPro" id="IPR009072">
    <property type="entry name" value="Histone-fold"/>
</dbReference>
<dbReference type="RefSeq" id="XP_003329169.1">
    <property type="nucleotide sequence ID" value="XM_003329121.1"/>
</dbReference>
<reference evidence="2" key="2">
    <citation type="journal article" date="2011" name="Proc. Natl. Acad. Sci. U.S.A.">
        <title>Obligate biotrophy features unraveled by the genomic analysis of rust fungi.</title>
        <authorList>
            <person name="Duplessis S."/>
            <person name="Cuomo C.A."/>
            <person name="Lin Y.-C."/>
            <person name="Aerts A."/>
            <person name="Tisserant E."/>
            <person name="Veneault-Fourrey C."/>
            <person name="Joly D.L."/>
            <person name="Hacquard S."/>
            <person name="Amselem J."/>
            <person name="Cantarel B.L."/>
            <person name="Chiu R."/>
            <person name="Coutinho P.M."/>
            <person name="Feau N."/>
            <person name="Field M."/>
            <person name="Frey P."/>
            <person name="Gelhaye E."/>
            <person name="Goldberg J."/>
            <person name="Grabherr M.G."/>
            <person name="Kodira C.D."/>
            <person name="Kohler A."/>
            <person name="Kuees U."/>
            <person name="Lindquist E.A."/>
            <person name="Lucas S.M."/>
            <person name="Mago R."/>
            <person name="Mauceli E."/>
            <person name="Morin E."/>
            <person name="Murat C."/>
            <person name="Pangilinan J.L."/>
            <person name="Park R."/>
            <person name="Pearson M."/>
            <person name="Quesneville H."/>
            <person name="Rouhier N."/>
            <person name="Sakthikumar S."/>
            <person name="Salamov A.A."/>
            <person name="Schmutz J."/>
            <person name="Selles B."/>
            <person name="Shapiro H."/>
            <person name="Tanguay P."/>
            <person name="Tuskan G.A."/>
            <person name="Henrissat B."/>
            <person name="Van de Peer Y."/>
            <person name="Rouze P."/>
            <person name="Ellis J.G."/>
            <person name="Dodds P.N."/>
            <person name="Schein J.E."/>
            <person name="Zhong S."/>
            <person name="Hamelin R.C."/>
            <person name="Grigoriev I.V."/>
            <person name="Szabo L.J."/>
            <person name="Martin F."/>
        </authorList>
    </citation>
    <scope>NUCLEOTIDE SEQUENCE [LARGE SCALE GENOMIC DNA]</scope>
    <source>
        <strain evidence="2">CRL 75-36-700-3 / race SCCL</strain>
    </source>
</reference>
<protein>
    <submittedName>
        <fullName evidence="1">Uncharacterized protein</fullName>
    </submittedName>
</protein>
<dbReference type="FunFam" id="1.10.20.10:FF:000211">
    <property type="match status" value="1"/>
</dbReference>
<dbReference type="KEGG" id="pgr:PGTG_10909"/>
<dbReference type="GO" id="GO:0046982">
    <property type="term" value="F:protein heterodimerization activity"/>
    <property type="evidence" value="ECO:0007669"/>
    <property type="project" value="InterPro"/>
</dbReference>
<evidence type="ECO:0000313" key="1">
    <source>
        <dbReference type="EMBL" id="EFP84750.1"/>
    </source>
</evidence>
<gene>
    <name evidence="1" type="ORF">PGTG_10909</name>
</gene>